<sequence length="235" mass="25095">MAHPTLDGPTVYLADGGAPEQEVDHSLAGFALARRLGADGWEVSGRLSADHIVLLARSATFGWRRRPHSASPAAQSEAPPLADLLAMDIDEVPMVSVAVENRATLDAVVLAARGAGALERMLIRCPDLELLETAAADLGHERPAFIHEAPLAAMATGPERHADRLRTGSIEGQAMMFGQWTGGLTAMFHRFGRLCVGRGATHVRMIREFAQMGIDTVSSTHPDRLDEAQRGPGSP</sequence>
<dbReference type="InterPro" id="IPR017946">
    <property type="entry name" value="PLC-like_Pdiesterase_TIM-brl"/>
</dbReference>
<evidence type="ECO:0000313" key="2">
    <source>
        <dbReference type="Proteomes" id="UP000018291"/>
    </source>
</evidence>
<dbReference type="Gene3D" id="3.20.20.190">
    <property type="entry name" value="Phosphatidylinositol (PI) phosphodiesterase"/>
    <property type="match status" value="1"/>
</dbReference>
<dbReference type="SUPFAM" id="SSF51695">
    <property type="entry name" value="PLC-like phosphodiesterases"/>
    <property type="match status" value="1"/>
</dbReference>
<dbReference type="GO" id="GO:0006629">
    <property type="term" value="P:lipid metabolic process"/>
    <property type="evidence" value="ECO:0007669"/>
    <property type="project" value="InterPro"/>
</dbReference>
<dbReference type="Proteomes" id="UP000018291">
    <property type="component" value="Unassembled WGS sequence"/>
</dbReference>
<dbReference type="HOGENOM" id="CLU_1150636_0_0_11"/>
<dbReference type="RefSeq" id="WP_012228691.1">
    <property type="nucleotide sequence ID" value="NZ_HG422565.1"/>
</dbReference>
<dbReference type="OrthoDB" id="5241788at2"/>
<keyword evidence="2" id="KW-1185">Reference proteome</keyword>
<name>R4Z5C2_9ACTN</name>
<organism evidence="1 2">
    <name type="scientific">Candidatus Neomicrothrix parvicella RN1</name>
    <dbReference type="NCBI Taxonomy" id="1229780"/>
    <lineage>
        <taxon>Bacteria</taxon>
        <taxon>Bacillati</taxon>
        <taxon>Actinomycetota</taxon>
        <taxon>Acidimicrobiia</taxon>
        <taxon>Acidimicrobiales</taxon>
        <taxon>Microthrixaceae</taxon>
        <taxon>Candidatus Neomicrothrix</taxon>
    </lineage>
</organism>
<reference evidence="1 2" key="1">
    <citation type="journal article" date="2013" name="ISME J.">
        <title>Metabolic model for the filamentous 'Candidatus Microthrix parvicella' based on genomic and metagenomic analyses.</title>
        <authorList>
            <person name="Jon McIlroy S."/>
            <person name="Kristiansen R."/>
            <person name="Albertsen M."/>
            <person name="Michael Karst S."/>
            <person name="Rossetti S."/>
            <person name="Lund Nielsen J."/>
            <person name="Tandoi V."/>
            <person name="James Seviour R."/>
            <person name="Nielsen P.H."/>
        </authorList>
    </citation>
    <scope>NUCLEOTIDE SEQUENCE [LARGE SCALE GENOMIC DNA]</scope>
    <source>
        <strain evidence="1 2">RN1</strain>
    </source>
</reference>
<protein>
    <submittedName>
        <fullName evidence="1">Uncharacterized protein</fullName>
    </submittedName>
</protein>
<evidence type="ECO:0000313" key="1">
    <source>
        <dbReference type="EMBL" id="CCM64516.1"/>
    </source>
</evidence>
<comment type="caution">
    <text evidence="1">The sequence shown here is derived from an EMBL/GenBank/DDBJ whole genome shotgun (WGS) entry which is preliminary data.</text>
</comment>
<dbReference type="EMBL" id="CANL01000035">
    <property type="protein sequence ID" value="CCM64516.1"/>
    <property type="molecule type" value="Genomic_DNA"/>
</dbReference>
<accession>R4Z5C2</accession>
<dbReference type="GO" id="GO:0008081">
    <property type="term" value="F:phosphoric diester hydrolase activity"/>
    <property type="evidence" value="ECO:0007669"/>
    <property type="project" value="InterPro"/>
</dbReference>
<dbReference type="AlphaFoldDB" id="R4Z5C2"/>
<gene>
    <name evidence="1" type="ORF">BN381_400034</name>
</gene>
<dbReference type="STRING" id="1229780.BN381_400034"/>
<dbReference type="eggNOG" id="COG0584">
    <property type="taxonomic scope" value="Bacteria"/>
</dbReference>
<proteinExistence type="predicted"/>